<accession>A0ACB9P7F6</accession>
<reference evidence="1 2" key="1">
    <citation type="journal article" date="2022" name="DNA Res.">
        <title>Chromosomal-level genome assembly of the orchid tree Bauhinia variegata (Leguminosae; Cercidoideae) supports the allotetraploid origin hypothesis of Bauhinia.</title>
        <authorList>
            <person name="Zhong Y."/>
            <person name="Chen Y."/>
            <person name="Zheng D."/>
            <person name="Pang J."/>
            <person name="Liu Y."/>
            <person name="Luo S."/>
            <person name="Meng S."/>
            <person name="Qian L."/>
            <person name="Wei D."/>
            <person name="Dai S."/>
            <person name="Zhou R."/>
        </authorList>
    </citation>
    <scope>NUCLEOTIDE SEQUENCE [LARGE SCALE GENOMIC DNA]</scope>
    <source>
        <strain evidence="1">BV-YZ2020</strain>
    </source>
</reference>
<evidence type="ECO:0000313" key="1">
    <source>
        <dbReference type="EMBL" id="KAI4344301.1"/>
    </source>
</evidence>
<dbReference type="EMBL" id="CM039430">
    <property type="protein sequence ID" value="KAI4344301.1"/>
    <property type="molecule type" value="Genomic_DNA"/>
</dbReference>
<gene>
    <name evidence="1" type="ORF">L6164_011546</name>
</gene>
<comment type="caution">
    <text evidence="1">The sequence shown here is derived from an EMBL/GenBank/DDBJ whole genome shotgun (WGS) entry which is preliminary data.</text>
</comment>
<name>A0ACB9P7F6_BAUVA</name>
<organism evidence="1 2">
    <name type="scientific">Bauhinia variegata</name>
    <name type="common">Purple orchid tree</name>
    <name type="synonym">Phanera variegata</name>
    <dbReference type="NCBI Taxonomy" id="167791"/>
    <lineage>
        <taxon>Eukaryota</taxon>
        <taxon>Viridiplantae</taxon>
        <taxon>Streptophyta</taxon>
        <taxon>Embryophyta</taxon>
        <taxon>Tracheophyta</taxon>
        <taxon>Spermatophyta</taxon>
        <taxon>Magnoliopsida</taxon>
        <taxon>eudicotyledons</taxon>
        <taxon>Gunneridae</taxon>
        <taxon>Pentapetalae</taxon>
        <taxon>rosids</taxon>
        <taxon>fabids</taxon>
        <taxon>Fabales</taxon>
        <taxon>Fabaceae</taxon>
        <taxon>Cercidoideae</taxon>
        <taxon>Cercideae</taxon>
        <taxon>Bauhiniinae</taxon>
        <taxon>Bauhinia</taxon>
    </lineage>
</organism>
<proteinExistence type="predicted"/>
<evidence type="ECO:0000313" key="2">
    <source>
        <dbReference type="Proteomes" id="UP000828941"/>
    </source>
</evidence>
<protein>
    <submittedName>
        <fullName evidence="1">Uncharacterized protein</fullName>
    </submittedName>
</protein>
<sequence length="125" mass="13782">MRKTVLWGFFVLLLSILTYSACASTPTAEAGDLRTSKWQKQPKLTYGTVKESSEPGNQGTFSGFHVVQHKTTSRKSKAIYGGANDIRRPRNGHNSANSILTRSSSLFTTTLKHLVFGLLLVLCCF</sequence>
<keyword evidence="2" id="KW-1185">Reference proteome</keyword>
<dbReference type="Proteomes" id="UP000828941">
    <property type="component" value="Chromosome 5"/>
</dbReference>